<evidence type="ECO:0000256" key="1">
    <source>
        <dbReference type="ARBA" id="ARBA00004370"/>
    </source>
</evidence>
<dbReference type="InterPro" id="IPR013407">
    <property type="entry name" value="CRISPR-assoc_prot_Cmr2"/>
</dbReference>
<dbReference type="PROSITE" id="PS50859">
    <property type="entry name" value="LONGIN"/>
    <property type="match status" value="1"/>
</dbReference>
<evidence type="ECO:0000256" key="3">
    <source>
        <dbReference type="ARBA" id="ARBA00023118"/>
    </source>
</evidence>
<dbReference type="InterPro" id="IPR038242">
    <property type="entry name" value="Cmr2_N"/>
</dbReference>
<comment type="subcellular location">
    <subcellularLocation>
        <location evidence="1">Membrane</location>
    </subcellularLocation>
</comment>
<reference evidence="7 8" key="1">
    <citation type="submission" date="2010-08" db="EMBL/GenBank/DDBJ databases">
        <title>Complete sequence of Thermoanaerobacterium thermosaccharolyticum DSM 571.</title>
        <authorList>
            <consortium name="US DOE Joint Genome Institute"/>
            <person name="Lucas S."/>
            <person name="Copeland A."/>
            <person name="Lapidus A."/>
            <person name="Cheng J.-F."/>
            <person name="Bruce D."/>
            <person name="Goodwin L."/>
            <person name="Pitluck S."/>
            <person name="Teshima H."/>
            <person name="Detter J.C."/>
            <person name="Han C."/>
            <person name="Tapia R."/>
            <person name="Land M."/>
            <person name="Hauser L."/>
            <person name="Chang Y.-J."/>
            <person name="Jeffries C."/>
            <person name="Kyrpides N."/>
            <person name="Ivanova N."/>
            <person name="Mikhailova N."/>
            <person name="Hemme C.L."/>
            <person name="Woyke T."/>
        </authorList>
    </citation>
    <scope>NUCLEOTIDE SEQUENCE [LARGE SCALE GENOMIC DNA]</scope>
    <source>
        <strain evidence="8">ATCC 7956 / DSM 571 / NCIMB 9385 / NCA 3814 / NCTC 13789 / WDCM 00135 / 2032</strain>
    </source>
</reference>
<gene>
    <name evidence="7" type="ordered locus">Tthe_0937</name>
</gene>
<accession>D9TMI4</accession>
<dbReference type="STRING" id="580327.Tthe_0937"/>
<evidence type="ECO:0000259" key="5">
    <source>
        <dbReference type="PROSITE" id="PS50859"/>
    </source>
</evidence>
<feature type="domain" description="Longin" evidence="5">
    <location>
        <begin position="535"/>
        <end position="649"/>
    </location>
</feature>
<dbReference type="InterPro" id="IPR010908">
    <property type="entry name" value="Longin_dom"/>
</dbReference>
<organism evidence="7 8">
    <name type="scientific">Thermoanaerobacterium thermosaccharolyticum (strain ATCC 7956 / DSM 571 / NCIMB 9385 / NCA 3814 / NCTC 13789 / WDCM 00135 / 2032)</name>
    <name type="common">Clostridium thermosaccharolyticum</name>
    <dbReference type="NCBI Taxonomy" id="580327"/>
    <lineage>
        <taxon>Bacteria</taxon>
        <taxon>Bacillati</taxon>
        <taxon>Bacillota</taxon>
        <taxon>Clostridia</taxon>
        <taxon>Thermoanaerobacterales</taxon>
        <taxon>Thermoanaerobacteraceae</taxon>
        <taxon>Thermoanaerobacterium</taxon>
    </lineage>
</organism>
<dbReference type="OrthoDB" id="9758700at2"/>
<dbReference type="Gene3D" id="3.30.70.2220">
    <property type="entry name" value="CRISPR-Cas system, Cmr2 subunit, D1 domain, cysteine cluster"/>
    <property type="match status" value="1"/>
</dbReference>
<evidence type="ECO:0000313" key="7">
    <source>
        <dbReference type="EMBL" id="ADL68472.1"/>
    </source>
</evidence>
<evidence type="ECO:0000256" key="4">
    <source>
        <dbReference type="ARBA" id="ARBA00023136"/>
    </source>
</evidence>
<dbReference type="HOGENOM" id="CLU_012640_1_0_9"/>
<dbReference type="InterPro" id="IPR054767">
    <property type="entry name" value="Cas10-Cmr2_palm2"/>
</dbReference>
<evidence type="ECO:0000313" key="8">
    <source>
        <dbReference type="Proteomes" id="UP000001626"/>
    </source>
</evidence>
<dbReference type="GO" id="GO:0051607">
    <property type="term" value="P:defense response to virus"/>
    <property type="evidence" value="ECO:0007669"/>
    <property type="project" value="UniProtKB-KW"/>
</dbReference>
<dbReference type="PROSITE" id="PS50887">
    <property type="entry name" value="GGDEF"/>
    <property type="match status" value="1"/>
</dbReference>
<evidence type="ECO:0000256" key="2">
    <source>
        <dbReference type="ARBA" id="ARBA00022741"/>
    </source>
</evidence>
<dbReference type="KEGG" id="ttm:Tthe_0937"/>
<keyword evidence="3" id="KW-0051">Antiviral defense</keyword>
<dbReference type="EMBL" id="CP002171">
    <property type="protein sequence ID" value="ADL68472.1"/>
    <property type="molecule type" value="Genomic_DNA"/>
</dbReference>
<dbReference type="InterPro" id="IPR024615">
    <property type="entry name" value="CRISPR-assoc_Cmr2_N"/>
</dbReference>
<dbReference type="GO" id="GO:0016020">
    <property type="term" value="C:membrane"/>
    <property type="evidence" value="ECO:0007669"/>
    <property type="project" value="UniProtKB-SubCell"/>
</dbReference>
<dbReference type="eggNOG" id="COG1353">
    <property type="taxonomic scope" value="Bacteria"/>
</dbReference>
<dbReference type="GO" id="GO:0000166">
    <property type="term" value="F:nucleotide binding"/>
    <property type="evidence" value="ECO:0007669"/>
    <property type="project" value="UniProtKB-KW"/>
</dbReference>
<keyword evidence="2" id="KW-0547">Nucleotide-binding</keyword>
<proteinExistence type="predicted"/>
<dbReference type="Proteomes" id="UP000001626">
    <property type="component" value="Chromosome"/>
</dbReference>
<keyword evidence="4" id="KW-0472">Membrane</keyword>
<dbReference type="CDD" id="cd09679">
    <property type="entry name" value="Cas10_III"/>
    <property type="match status" value="1"/>
</dbReference>
<dbReference type="Pfam" id="PF22335">
    <property type="entry name" value="Cas10-Cmr2_palm2"/>
    <property type="match status" value="1"/>
</dbReference>
<dbReference type="Pfam" id="PF12469">
    <property type="entry name" value="Cmr2_N"/>
    <property type="match status" value="1"/>
</dbReference>
<name>D9TMI4_THETC</name>
<dbReference type="InterPro" id="IPR043128">
    <property type="entry name" value="Rev_trsase/Diguanyl_cyclase"/>
</dbReference>
<evidence type="ECO:0000259" key="6">
    <source>
        <dbReference type="PROSITE" id="PS50887"/>
    </source>
</evidence>
<sequence>MMEEKIYESFAENSSNVSLFLFTIGPVQQFISQARKTQDLFMGSFLLSYLTFIGMEEVIDRYGPKSIIYPNLSAQPLMEWHLKRCNINRKSSISSFIDQPTIPNRFVALIPESEESKIIKLAHKMEDIVRKKWKEMVDIVLNKFKLIDKIRLDKKDEDCNAVIKKQTLDFPEIYWVAMPFKKDGRYITEEDFKDFFEEVQKENVGLIYHLGYSALEKSMGIRKNLRNFSQINEYGKKCNICGTKEGVIKAGMGSLQVGKYISEKEALCIPCFVKRALDKYLGDKVDGKFIDYTFPSTAEMASSNFKKRALKDAEVQFNAYIDDIKKIVGENVLRQIQVKPLNKIEGDFNNVVNIEGEWFFEENLCTENIKKQFGIEIDDKEIEDLRKSLKQITDKVGEPNPYYAVVLFDGDNMGEWLAGKLLHNFEHIYGSDLWNKLPNKVKEELKTSIKNKLLAPTIHSLISLSLRNYSLEFVKKIVEDDHLGKLIYSGGDDVLAFVNLKDLFEVMRRLRAAFSGHIKIENNEIKVDWSNNTGFVEKDGKLLLTMGKNATASCGVVIAHYKTPLKMVMDKVRETEKKAKSNTEKDSFAISLLKRSGEEKIIVSKWKYGDMDVLEILKELSYLFRRNQSGVRISRRIVYTLAEEFAKLKDKCGNYIAETGIINTEIKRVVLRAVDTVSGNIGKEEKKNISKEISDVLKNLYHKYDDDIDNFLKLIEISAFIGKEGE</sequence>
<dbReference type="Gene3D" id="3.30.70.270">
    <property type="match status" value="1"/>
</dbReference>
<feature type="domain" description="GGDEF" evidence="6">
    <location>
        <begin position="401"/>
        <end position="593"/>
    </location>
</feature>
<dbReference type="InterPro" id="IPR000160">
    <property type="entry name" value="GGDEF_dom"/>
</dbReference>
<protein>
    <submittedName>
        <fullName evidence="7">CRISPR-associated protein, Crm2 family</fullName>
    </submittedName>
</protein>
<dbReference type="AlphaFoldDB" id="D9TMI4"/>
<dbReference type="NCBIfam" id="TIGR02577">
    <property type="entry name" value="cas_TM1794_Cmr2"/>
    <property type="match status" value="1"/>
</dbReference>
<keyword evidence="8" id="KW-1185">Reference proteome</keyword>